<dbReference type="InterPro" id="IPR000835">
    <property type="entry name" value="HTH_MarR-typ"/>
</dbReference>
<evidence type="ECO:0000313" key="6">
    <source>
        <dbReference type="Proteomes" id="UP000254924"/>
    </source>
</evidence>
<evidence type="ECO:0000256" key="1">
    <source>
        <dbReference type="ARBA" id="ARBA00023015"/>
    </source>
</evidence>
<dbReference type="PANTHER" id="PTHR42756">
    <property type="entry name" value="TRANSCRIPTIONAL REGULATOR, MARR"/>
    <property type="match status" value="1"/>
</dbReference>
<gene>
    <name evidence="5" type="ORF">NCTC12224_02472</name>
</gene>
<keyword evidence="6" id="KW-1185">Reference proteome</keyword>
<evidence type="ECO:0000259" key="4">
    <source>
        <dbReference type="PROSITE" id="PS50995"/>
    </source>
</evidence>
<keyword evidence="2" id="KW-0238">DNA-binding</keyword>
<sequence>MFTTIRTIGAITRTIQMDSNRYFKEMGLNNNLFIYIIRICETPGLFLNELADSIQIDRTTSFRAVQKLVKQGYLTLEKDAHNQKIKRIYPTQKSLDIYPKLHAYEQQQSDKLLSHLTDDEKEALELLLTKLTY</sequence>
<evidence type="ECO:0000256" key="2">
    <source>
        <dbReference type="ARBA" id="ARBA00023125"/>
    </source>
</evidence>
<dbReference type="PROSITE" id="PS50995">
    <property type="entry name" value="HTH_MARR_2"/>
    <property type="match status" value="1"/>
</dbReference>
<dbReference type="AlphaFoldDB" id="A0A380KGV3"/>
<dbReference type="OrthoDB" id="6462103at2"/>
<dbReference type="GO" id="GO:0003700">
    <property type="term" value="F:DNA-binding transcription factor activity"/>
    <property type="evidence" value="ECO:0007669"/>
    <property type="project" value="InterPro"/>
</dbReference>
<dbReference type="EMBL" id="UHFN01000007">
    <property type="protein sequence ID" value="SUN63480.1"/>
    <property type="molecule type" value="Genomic_DNA"/>
</dbReference>
<dbReference type="Proteomes" id="UP000254924">
    <property type="component" value="Unassembled WGS sequence"/>
</dbReference>
<feature type="domain" description="HTH marR-type" evidence="4">
    <location>
        <begin position="1"/>
        <end position="133"/>
    </location>
</feature>
<dbReference type="GO" id="GO:0003677">
    <property type="term" value="F:DNA binding"/>
    <property type="evidence" value="ECO:0007669"/>
    <property type="project" value="UniProtKB-KW"/>
</dbReference>
<proteinExistence type="predicted"/>
<dbReference type="InterPro" id="IPR036390">
    <property type="entry name" value="WH_DNA-bd_sf"/>
</dbReference>
<evidence type="ECO:0000256" key="3">
    <source>
        <dbReference type="ARBA" id="ARBA00023163"/>
    </source>
</evidence>
<protein>
    <submittedName>
        <fullName evidence="5">MarR family transcriptional regulator</fullName>
    </submittedName>
</protein>
<keyword evidence="1" id="KW-0805">Transcription regulation</keyword>
<name>A0A380KGV3_9STRE</name>
<dbReference type="SMART" id="SM00347">
    <property type="entry name" value="HTH_MARR"/>
    <property type="match status" value="1"/>
</dbReference>
<dbReference type="Gene3D" id="1.10.10.10">
    <property type="entry name" value="Winged helix-like DNA-binding domain superfamily/Winged helix DNA-binding domain"/>
    <property type="match status" value="1"/>
</dbReference>
<organism evidence="5 6">
    <name type="scientific">Streptococcus hyointestinalis</name>
    <dbReference type="NCBI Taxonomy" id="1337"/>
    <lineage>
        <taxon>Bacteria</taxon>
        <taxon>Bacillati</taxon>
        <taxon>Bacillota</taxon>
        <taxon>Bacilli</taxon>
        <taxon>Lactobacillales</taxon>
        <taxon>Streptococcaceae</taxon>
        <taxon>Streptococcus</taxon>
    </lineage>
</organism>
<dbReference type="SUPFAM" id="SSF46785">
    <property type="entry name" value="Winged helix' DNA-binding domain"/>
    <property type="match status" value="1"/>
</dbReference>
<accession>A0A380KGV3</accession>
<dbReference type="Pfam" id="PF12802">
    <property type="entry name" value="MarR_2"/>
    <property type="match status" value="1"/>
</dbReference>
<dbReference type="PANTHER" id="PTHR42756:SF2">
    <property type="entry name" value="MARR FAMILY REGULATORY PROTEIN"/>
    <property type="match status" value="1"/>
</dbReference>
<dbReference type="PRINTS" id="PR00598">
    <property type="entry name" value="HTHMARR"/>
</dbReference>
<reference evidence="5 6" key="1">
    <citation type="submission" date="2018-06" db="EMBL/GenBank/DDBJ databases">
        <authorList>
            <consortium name="Pathogen Informatics"/>
            <person name="Doyle S."/>
        </authorList>
    </citation>
    <scope>NUCLEOTIDE SEQUENCE [LARGE SCALE GENOMIC DNA]</scope>
    <source>
        <strain evidence="5 6">NCTC12224</strain>
    </source>
</reference>
<dbReference type="InterPro" id="IPR036388">
    <property type="entry name" value="WH-like_DNA-bd_sf"/>
</dbReference>
<evidence type="ECO:0000313" key="5">
    <source>
        <dbReference type="EMBL" id="SUN63480.1"/>
    </source>
</evidence>
<keyword evidence="3" id="KW-0804">Transcription</keyword>